<dbReference type="PANTHER" id="PTHR40129:SF2">
    <property type="entry name" value="KETOPANTOATE REDUCTASE N-TERMINAL DOMAIN-CONTAINING PROTEIN"/>
    <property type="match status" value="1"/>
</dbReference>
<evidence type="ECO:0000313" key="2">
    <source>
        <dbReference type="Proteomes" id="UP000093000"/>
    </source>
</evidence>
<dbReference type="OrthoDB" id="674948at2759"/>
<sequence length="278" mass="31346">MDQHVVSAALPMLILGLGWTGQFLAELLVTLRMDYAATTRDGRNSTIQWSLPSVCEDINVSSLPLAKTILVTFPVMQPDCMTALMDAYEAKHRIQAQWILLSSTRPFDGNPADRHTPLDRTKDTGRMGAEDKLLEKGGSVLHLSGLWGNERQPRNWVPRFPTREAIRNKLLTRQLHLIHGKDVARAIVAVHQQFTPGERWIVTDNGCYDWIKLFLVWGNEEQISMARDLAANDDVCRKELGNGSLEDIVARGGVKPRLDSTEFWQTFGIKANEFLDIQ</sequence>
<keyword evidence="2" id="KW-1185">Reference proteome</keyword>
<accession>A0A1C7NI95</accession>
<dbReference type="Proteomes" id="UP000093000">
    <property type="component" value="Unassembled WGS sequence"/>
</dbReference>
<gene>
    <name evidence="1" type="ORF">A0J61_03449</name>
</gene>
<organism evidence="1 2">
    <name type="scientific">Choanephora cucurbitarum</name>
    <dbReference type="NCBI Taxonomy" id="101091"/>
    <lineage>
        <taxon>Eukaryota</taxon>
        <taxon>Fungi</taxon>
        <taxon>Fungi incertae sedis</taxon>
        <taxon>Mucoromycota</taxon>
        <taxon>Mucoromycotina</taxon>
        <taxon>Mucoromycetes</taxon>
        <taxon>Mucorales</taxon>
        <taxon>Mucorineae</taxon>
        <taxon>Choanephoraceae</taxon>
        <taxon>Choanephoroideae</taxon>
        <taxon>Choanephora</taxon>
    </lineage>
</organism>
<proteinExistence type="predicted"/>
<dbReference type="EMBL" id="LUGH01000148">
    <property type="protein sequence ID" value="OBZ88499.1"/>
    <property type="molecule type" value="Genomic_DNA"/>
</dbReference>
<dbReference type="AlphaFoldDB" id="A0A1C7NI95"/>
<dbReference type="STRING" id="101091.A0A1C7NI95"/>
<dbReference type="PANTHER" id="PTHR40129">
    <property type="entry name" value="KETOPANTOATE REDUCTASE N-TERMINAL DOMAIN-CONTAINING PROTEIN"/>
    <property type="match status" value="1"/>
</dbReference>
<name>A0A1C7NI95_9FUNG</name>
<reference evidence="1 2" key="1">
    <citation type="submission" date="2016-03" db="EMBL/GenBank/DDBJ databases">
        <title>Choanephora cucurbitarum.</title>
        <authorList>
            <person name="Min B."/>
            <person name="Park H."/>
            <person name="Park J.-H."/>
            <person name="Shin H.-D."/>
            <person name="Choi I.-G."/>
        </authorList>
    </citation>
    <scope>NUCLEOTIDE SEQUENCE [LARGE SCALE GENOMIC DNA]</scope>
    <source>
        <strain evidence="1 2">KUS-F28377</strain>
    </source>
</reference>
<evidence type="ECO:0000313" key="1">
    <source>
        <dbReference type="EMBL" id="OBZ88499.1"/>
    </source>
</evidence>
<comment type="caution">
    <text evidence="1">The sequence shown here is derived from an EMBL/GenBank/DDBJ whole genome shotgun (WGS) entry which is preliminary data.</text>
</comment>
<dbReference type="Gene3D" id="3.40.50.720">
    <property type="entry name" value="NAD(P)-binding Rossmann-like Domain"/>
    <property type="match status" value="1"/>
</dbReference>
<dbReference type="InParanoid" id="A0A1C7NI95"/>
<protein>
    <submittedName>
        <fullName evidence="1">Uncharacterized protein</fullName>
    </submittedName>
</protein>